<protein>
    <recommendedName>
        <fullName evidence="2">Arginosuccinase</fullName>
    </recommendedName>
</protein>
<gene>
    <name evidence="5" type="ORF">QCA50_003217</name>
</gene>
<accession>A0AAW0GTI0</accession>
<dbReference type="CDD" id="cd01359">
    <property type="entry name" value="Argininosuccinate_lyase"/>
    <property type="match status" value="1"/>
</dbReference>
<dbReference type="PRINTS" id="PR00145">
    <property type="entry name" value="ARGSUCLYASE"/>
</dbReference>
<evidence type="ECO:0000256" key="2">
    <source>
        <dbReference type="ARBA" id="ARBA00032749"/>
    </source>
</evidence>
<dbReference type="InterPro" id="IPR029419">
    <property type="entry name" value="Arg_succ_lyase_C"/>
</dbReference>
<dbReference type="Pfam" id="PF00206">
    <property type="entry name" value="Lyase_1"/>
    <property type="match status" value="1"/>
</dbReference>
<evidence type="ECO:0000313" key="6">
    <source>
        <dbReference type="Proteomes" id="UP001385951"/>
    </source>
</evidence>
<evidence type="ECO:0000259" key="3">
    <source>
        <dbReference type="Pfam" id="PF00206"/>
    </source>
</evidence>
<dbReference type="InterPro" id="IPR022761">
    <property type="entry name" value="Fumarate_lyase_N"/>
</dbReference>
<dbReference type="InterPro" id="IPR020557">
    <property type="entry name" value="Fumarate_lyase_CS"/>
</dbReference>
<dbReference type="PROSITE" id="PS00163">
    <property type="entry name" value="FUMARATE_LYASES"/>
    <property type="match status" value="1"/>
</dbReference>
<dbReference type="GO" id="GO:0042450">
    <property type="term" value="P:L-arginine biosynthetic process via ornithine"/>
    <property type="evidence" value="ECO:0007669"/>
    <property type="project" value="InterPro"/>
</dbReference>
<dbReference type="GO" id="GO:0005829">
    <property type="term" value="C:cytosol"/>
    <property type="evidence" value="ECO:0007669"/>
    <property type="project" value="TreeGrafter"/>
</dbReference>
<dbReference type="GO" id="GO:0004056">
    <property type="term" value="F:argininosuccinate lyase activity"/>
    <property type="evidence" value="ECO:0007669"/>
    <property type="project" value="InterPro"/>
</dbReference>
<organism evidence="5 6">
    <name type="scientific">Cerrena zonata</name>
    <dbReference type="NCBI Taxonomy" id="2478898"/>
    <lineage>
        <taxon>Eukaryota</taxon>
        <taxon>Fungi</taxon>
        <taxon>Dikarya</taxon>
        <taxon>Basidiomycota</taxon>
        <taxon>Agaricomycotina</taxon>
        <taxon>Agaricomycetes</taxon>
        <taxon>Polyporales</taxon>
        <taxon>Cerrenaceae</taxon>
        <taxon>Cerrena</taxon>
    </lineage>
</organism>
<dbReference type="PANTHER" id="PTHR43814:SF1">
    <property type="entry name" value="ARGININOSUCCINATE LYASE"/>
    <property type="match status" value="1"/>
</dbReference>
<evidence type="ECO:0000256" key="1">
    <source>
        <dbReference type="ARBA" id="ARBA00010755"/>
    </source>
</evidence>
<dbReference type="PANTHER" id="PTHR43814">
    <property type="entry name" value="ARGININOSUCCINATE LYASE"/>
    <property type="match status" value="1"/>
</dbReference>
<feature type="domain" description="Fumarate lyase N-terminal" evidence="3">
    <location>
        <begin position="1"/>
        <end position="163"/>
    </location>
</feature>
<dbReference type="PRINTS" id="PR00149">
    <property type="entry name" value="FUMRATELYASE"/>
</dbReference>
<dbReference type="FunFam" id="1.20.200.10:FF:000002">
    <property type="entry name" value="Argininosuccinate lyase"/>
    <property type="match status" value="1"/>
</dbReference>
<keyword evidence="6" id="KW-1185">Reference proteome</keyword>
<dbReference type="NCBIfam" id="TIGR00838">
    <property type="entry name" value="argH"/>
    <property type="match status" value="1"/>
</dbReference>
<evidence type="ECO:0000313" key="5">
    <source>
        <dbReference type="EMBL" id="KAK7693648.1"/>
    </source>
</evidence>
<dbReference type="InterPro" id="IPR009049">
    <property type="entry name" value="Argininosuccinate_lyase"/>
</dbReference>
<dbReference type="EMBL" id="JASBNA010000003">
    <property type="protein sequence ID" value="KAK7693648.1"/>
    <property type="molecule type" value="Genomic_DNA"/>
</dbReference>
<comment type="caution">
    <text evidence="5">The sequence shown here is derived from an EMBL/GenBank/DDBJ whole genome shotgun (WGS) entry which is preliminary data.</text>
</comment>
<reference evidence="5 6" key="1">
    <citation type="submission" date="2022-09" db="EMBL/GenBank/DDBJ databases">
        <authorList>
            <person name="Palmer J.M."/>
        </authorList>
    </citation>
    <scope>NUCLEOTIDE SEQUENCE [LARGE SCALE GENOMIC DNA]</scope>
    <source>
        <strain evidence="5 6">DSM 7382</strain>
    </source>
</reference>
<dbReference type="FunFam" id="1.10.40.30:FF:000001">
    <property type="entry name" value="Argininosuccinate lyase"/>
    <property type="match status" value="1"/>
</dbReference>
<dbReference type="Gene3D" id="1.10.40.30">
    <property type="entry name" value="Fumarase/aspartase (C-terminal domain)"/>
    <property type="match status" value="1"/>
</dbReference>
<feature type="domain" description="Argininosuccinate lyase C-terminal" evidence="4">
    <location>
        <begin position="226"/>
        <end position="293"/>
    </location>
</feature>
<dbReference type="SUPFAM" id="SSF48557">
    <property type="entry name" value="L-aspartase-like"/>
    <property type="match status" value="1"/>
</dbReference>
<proteinExistence type="inferred from homology"/>
<evidence type="ECO:0000259" key="4">
    <source>
        <dbReference type="Pfam" id="PF14698"/>
    </source>
</evidence>
<dbReference type="Gene3D" id="1.20.200.10">
    <property type="entry name" value="Fumarase/aspartase (Central domain)"/>
    <property type="match status" value="1"/>
</dbReference>
<dbReference type="InterPro" id="IPR008948">
    <property type="entry name" value="L-Aspartase-like"/>
</dbReference>
<sequence>MSERADKEKDILIPGYTHLQRGQPIRWSHLLLSHAFSFRADLERLSELIPRVSTLPLGCGALAGNPFVVDREFLAKELGFVSVAENSLYGVGDRDFIVEFLMWASLAMTHISRMAEDLIIYSTAEFGFVTLSDAYSTGSSIMPQKKNPDSLELLRGKSGRVFGDMTGFLMTLKGLPSTYNKDLQEDKEPLFDAFDTVSASFKIAEGVIATMEVHADKMQAALTMDVLATDLADYLVRKGIPFRETHHISGRAVALAESRRCQLDDLSVEDYKKLSDKFEDDVRAVFDFEASVERRESIGGTSRKMIERQVQVLRKALAELIPSA</sequence>
<dbReference type="Pfam" id="PF14698">
    <property type="entry name" value="ASL_C2"/>
    <property type="match status" value="1"/>
</dbReference>
<name>A0AAW0GTI0_9APHY</name>
<dbReference type="InterPro" id="IPR000362">
    <property type="entry name" value="Fumarate_lyase_fam"/>
</dbReference>
<dbReference type="AlphaFoldDB" id="A0AAW0GTI0"/>
<dbReference type="Proteomes" id="UP001385951">
    <property type="component" value="Unassembled WGS sequence"/>
</dbReference>
<comment type="similarity">
    <text evidence="1">Belongs to the lyase 1 family. Argininosuccinate lyase subfamily.</text>
</comment>